<dbReference type="KEGG" id="apac:S7S_14665"/>
<dbReference type="AlphaFoldDB" id="A0A0B4XRD2"/>
<dbReference type="HOGENOM" id="CLU_015182_8_1_6"/>
<evidence type="ECO:0000256" key="5">
    <source>
        <dbReference type="RuleBase" id="RU362066"/>
    </source>
</evidence>
<dbReference type="InterPro" id="IPR010809">
    <property type="entry name" value="FliD_C"/>
</dbReference>
<evidence type="ECO:0000259" key="7">
    <source>
        <dbReference type="Pfam" id="PF07195"/>
    </source>
</evidence>
<keyword evidence="3" id="KW-0175">Coiled coil</keyword>
<gene>
    <name evidence="8" type="ORF">S7S_14665</name>
</gene>
<proteinExistence type="inferred from homology"/>
<dbReference type="Pfam" id="PF07195">
    <property type="entry name" value="FliD_C"/>
    <property type="match status" value="1"/>
</dbReference>
<dbReference type="Proteomes" id="UP000006764">
    <property type="component" value="Chromosome"/>
</dbReference>
<keyword evidence="8" id="KW-0966">Cell projection</keyword>
<feature type="domain" description="Flagellar hook-associated protein 2 N-terminal" evidence="6">
    <location>
        <begin position="11"/>
        <end position="104"/>
    </location>
</feature>
<dbReference type="GO" id="GO:0009424">
    <property type="term" value="C:bacterial-type flagellum hook"/>
    <property type="evidence" value="ECO:0007669"/>
    <property type="project" value="UniProtKB-UniRule"/>
</dbReference>
<accession>A0A0B4XRD2</accession>
<evidence type="ECO:0000259" key="6">
    <source>
        <dbReference type="Pfam" id="PF02465"/>
    </source>
</evidence>
<reference evidence="8 9" key="1">
    <citation type="journal article" date="2012" name="J. Bacteriol.">
        <title>Genome sequence of an alkane-degrading bacterium, Alcanivorax pacificus type strain W11-5, isolated from deep sea sediment.</title>
        <authorList>
            <person name="Lai Q."/>
            <person name="Shao Z."/>
        </authorList>
    </citation>
    <scope>NUCLEOTIDE SEQUENCE [LARGE SCALE GENOMIC DNA]</scope>
    <source>
        <strain evidence="8 9">W11-5</strain>
    </source>
</reference>
<dbReference type="InterPro" id="IPR040026">
    <property type="entry name" value="FliD"/>
</dbReference>
<name>A0A0B4XRD2_9GAMM</name>
<comment type="similarity">
    <text evidence="1 5">Belongs to the FliD family.</text>
</comment>
<organism evidence="8 9">
    <name type="scientific">Isoalcanivorax pacificus W11-5</name>
    <dbReference type="NCBI Taxonomy" id="391936"/>
    <lineage>
        <taxon>Bacteria</taxon>
        <taxon>Pseudomonadati</taxon>
        <taxon>Pseudomonadota</taxon>
        <taxon>Gammaproteobacteria</taxon>
        <taxon>Oceanospirillales</taxon>
        <taxon>Alcanivoracaceae</taxon>
        <taxon>Isoalcanivorax</taxon>
    </lineage>
</organism>
<dbReference type="NCBIfam" id="NF005955">
    <property type="entry name" value="PRK08032.1"/>
    <property type="match status" value="1"/>
</dbReference>
<dbReference type="PANTHER" id="PTHR30288">
    <property type="entry name" value="FLAGELLAR CAP/ASSEMBLY PROTEIN FLID"/>
    <property type="match status" value="1"/>
</dbReference>
<keyword evidence="9" id="KW-1185">Reference proteome</keyword>
<dbReference type="InterPro" id="IPR003481">
    <property type="entry name" value="FliD_N"/>
</dbReference>
<keyword evidence="8" id="KW-0969">Cilium</keyword>
<sequence length="450" mass="47574">MASISALGIGSGLELNGLLDQLATAERQKLNPIAQQRQSYEAKISAFGKLESALSQFQEAAAKLKEPEQFRTVTQRLTGDALTASSQDGAALGTYQIEVHHLAQGYSIATAGITDEEAWLGGGSVSFTLGNGDTFSVDIDADDSSLEDIRDAINDAGKGVQASLVNDGGDTPWRLVLASEQSGEQAAVTDIQFNGDLGSALSLDAATEVQARNASMTINGISIQSQGNVVEDAIEGVALTLSEAGSATLEISRNTPAVEKAVKDFVNAYNALQKSMTSLTRFDASTGDAGELLGNSTLRTVQSQLRGVLSAGVEGGDLTLLSDAGISLQLDGTLKIDEDDLKEVVSDNLSGLSRLFAGAGKQDGLADTLHDTIEDMLRDNGLIDTATNGLDTSIAGLERQYQRTEERIDATIARYRTQFARLDSMVAQMNSVSSYLTQQFDMMNSQLGRK</sequence>
<feature type="domain" description="Flagellar hook-associated protein 2 C-terminal" evidence="7">
    <location>
        <begin position="211"/>
        <end position="431"/>
    </location>
</feature>
<comment type="function">
    <text evidence="5">Required for morphogenesis and for the elongation of the flagellar filament by facilitating polymerization of the flagellin monomers at the tip of growing filament. Forms a capping structure, which prevents flagellin subunits (transported through the central channel of the flagellum) from leaking out without polymerization at the distal end.</text>
</comment>
<protein>
    <recommendedName>
        <fullName evidence="5">Flagellar hook-associated protein 2</fullName>
        <shortName evidence="5">HAP2</shortName>
    </recommendedName>
    <alternativeName>
        <fullName evidence="5">Flagellar cap protein</fullName>
    </alternativeName>
</protein>
<dbReference type="PANTHER" id="PTHR30288:SF0">
    <property type="entry name" value="FLAGELLAR HOOK-ASSOCIATED PROTEIN 2"/>
    <property type="match status" value="1"/>
</dbReference>
<evidence type="ECO:0000256" key="1">
    <source>
        <dbReference type="ARBA" id="ARBA00009764"/>
    </source>
</evidence>
<comment type="subcellular location">
    <subcellularLocation>
        <location evidence="5">Secreted</location>
    </subcellularLocation>
    <subcellularLocation>
        <location evidence="5">Bacterial flagellum</location>
    </subcellularLocation>
</comment>
<dbReference type="Pfam" id="PF07196">
    <property type="entry name" value="Flagellin_IN"/>
    <property type="match status" value="1"/>
</dbReference>
<comment type="subunit">
    <text evidence="2 5">Homopentamer.</text>
</comment>
<dbReference type="GO" id="GO:0071973">
    <property type="term" value="P:bacterial-type flagellum-dependent cell motility"/>
    <property type="evidence" value="ECO:0007669"/>
    <property type="project" value="TreeGrafter"/>
</dbReference>
<dbReference type="STRING" id="391936.S7S_14665"/>
<dbReference type="GO" id="GO:0005576">
    <property type="term" value="C:extracellular region"/>
    <property type="evidence" value="ECO:0007669"/>
    <property type="project" value="UniProtKB-SubCell"/>
</dbReference>
<dbReference type="RefSeq" id="WP_008733772.1">
    <property type="nucleotide sequence ID" value="NZ_CP004387.1"/>
</dbReference>
<dbReference type="EMBL" id="CP004387">
    <property type="protein sequence ID" value="AJD49345.1"/>
    <property type="molecule type" value="Genomic_DNA"/>
</dbReference>
<keyword evidence="8" id="KW-0282">Flagellum</keyword>
<evidence type="ECO:0000256" key="3">
    <source>
        <dbReference type="ARBA" id="ARBA00023054"/>
    </source>
</evidence>
<dbReference type="OrthoDB" id="5980200at2"/>
<dbReference type="GO" id="GO:0007155">
    <property type="term" value="P:cell adhesion"/>
    <property type="evidence" value="ECO:0007669"/>
    <property type="project" value="InterPro"/>
</dbReference>
<evidence type="ECO:0000313" key="8">
    <source>
        <dbReference type="EMBL" id="AJD49345.1"/>
    </source>
</evidence>
<dbReference type="GO" id="GO:0009421">
    <property type="term" value="C:bacterial-type flagellum filament cap"/>
    <property type="evidence" value="ECO:0007669"/>
    <property type="project" value="InterPro"/>
</dbReference>
<dbReference type="InterPro" id="IPR010810">
    <property type="entry name" value="Flagellin_hook_IN_motif"/>
</dbReference>
<evidence type="ECO:0000313" key="9">
    <source>
        <dbReference type="Proteomes" id="UP000006764"/>
    </source>
</evidence>
<keyword evidence="4 5" id="KW-0975">Bacterial flagellum</keyword>
<evidence type="ECO:0000256" key="4">
    <source>
        <dbReference type="ARBA" id="ARBA00023143"/>
    </source>
</evidence>
<evidence type="ECO:0000256" key="2">
    <source>
        <dbReference type="ARBA" id="ARBA00011255"/>
    </source>
</evidence>
<keyword evidence="5" id="KW-0964">Secreted</keyword>
<dbReference type="Pfam" id="PF02465">
    <property type="entry name" value="FliD_N"/>
    <property type="match status" value="1"/>
</dbReference>